<sequence length="460" mass="52618">MTVDCVASGNFEHQHHFAASEEEARTRIKLPKKLIVCCDGTWMDSDNGWVKGKWGQPGHLQNPTNVTRIVRAIASEDKGHHPQIVYYQAGIGTGIGLYNQLAGGGTGLGLAENVREAYAFIASNYAEHDRLVPNDSIFLIGFSRGAYTARTLGGFICAMGVLKRHAMPHFFEIFEDWNRAGDPHYEPMFFKSYFRHHKDVKPTWPSDELAKSKKHPEDFRHHDWIQFDDELLDTWYDCASDWVEEHKDSSYRGWARGKVYDSNTFPQSLAGQKTRLPGRYHGTFYESGNEDPHRLLEDTNEYIHSSVRARIDMGGNGVEANSKTGFSSGLGLAPLLTSLGRRLTGRTTPTYQPQNRKQPLHGWRLEDGHKSHEEPNWDIDMSPDGPAHEVTWVYEGDGKVTKRTMPEARLGRYERYLLQKDQELADKIEFTNAGWKWTMKEEERPQKRGRTWPFADACRM</sequence>
<dbReference type="AlphaFoldDB" id="A0A3M7FWM9"/>
<organism evidence="2 3">
    <name type="scientific">Hortaea werneckii</name>
    <name type="common">Black yeast</name>
    <name type="synonym">Cladosporium werneckii</name>
    <dbReference type="NCBI Taxonomy" id="91943"/>
    <lineage>
        <taxon>Eukaryota</taxon>
        <taxon>Fungi</taxon>
        <taxon>Dikarya</taxon>
        <taxon>Ascomycota</taxon>
        <taxon>Pezizomycotina</taxon>
        <taxon>Dothideomycetes</taxon>
        <taxon>Dothideomycetidae</taxon>
        <taxon>Mycosphaerellales</taxon>
        <taxon>Teratosphaeriaceae</taxon>
        <taxon>Hortaea</taxon>
    </lineage>
</organism>
<dbReference type="PANTHER" id="PTHR33840">
    <property type="match status" value="1"/>
</dbReference>
<dbReference type="InterPro" id="IPR018712">
    <property type="entry name" value="Tle1-like_cat"/>
</dbReference>
<gene>
    <name evidence="2" type="ORF">D0862_09316</name>
</gene>
<dbReference type="Pfam" id="PF09994">
    <property type="entry name" value="T6SS_Tle1-like_cat"/>
    <property type="match status" value="1"/>
</dbReference>
<feature type="domain" description="T6SS Phospholipase effector Tle1-like catalytic" evidence="1">
    <location>
        <begin position="32"/>
        <end position="194"/>
    </location>
</feature>
<evidence type="ECO:0000259" key="1">
    <source>
        <dbReference type="Pfam" id="PF09994"/>
    </source>
</evidence>
<dbReference type="EMBL" id="QWIQ01000337">
    <property type="protein sequence ID" value="RMY93087.1"/>
    <property type="molecule type" value="Genomic_DNA"/>
</dbReference>
<comment type="caution">
    <text evidence="2">The sequence shown here is derived from an EMBL/GenBank/DDBJ whole genome shotgun (WGS) entry which is preliminary data.</text>
</comment>
<evidence type="ECO:0000313" key="3">
    <source>
        <dbReference type="Proteomes" id="UP000281468"/>
    </source>
</evidence>
<name>A0A3M7FWM9_HORWE</name>
<proteinExistence type="predicted"/>
<dbReference type="SUPFAM" id="SSF53474">
    <property type="entry name" value="alpha/beta-Hydrolases"/>
    <property type="match status" value="1"/>
</dbReference>
<dbReference type="PANTHER" id="PTHR33840:SF1">
    <property type="entry name" value="TLE1 PHOSPHOLIPASE DOMAIN-CONTAINING PROTEIN"/>
    <property type="match status" value="1"/>
</dbReference>
<protein>
    <recommendedName>
        <fullName evidence="1">T6SS Phospholipase effector Tle1-like catalytic domain-containing protein</fullName>
    </recommendedName>
</protein>
<dbReference type="Proteomes" id="UP000281468">
    <property type="component" value="Unassembled WGS sequence"/>
</dbReference>
<reference evidence="2 3" key="1">
    <citation type="journal article" date="2018" name="BMC Genomics">
        <title>Genomic evidence for intraspecific hybridization in a clonal and extremely halotolerant yeast.</title>
        <authorList>
            <person name="Gostincar C."/>
            <person name="Stajich J.E."/>
            <person name="Zupancic J."/>
            <person name="Zalar P."/>
            <person name="Gunde-Cimerman N."/>
        </authorList>
    </citation>
    <scope>NUCLEOTIDE SEQUENCE [LARGE SCALE GENOMIC DNA]</scope>
    <source>
        <strain evidence="2 3">EXF-171</strain>
    </source>
</reference>
<evidence type="ECO:0000313" key="2">
    <source>
        <dbReference type="EMBL" id="RMY93087.1"/>
    </source>
</evidence>
<accession>A0A3M7FWM9</accession>
<dbReference type="InterPro" id="IPR029058">
    <property type="entry name" value="AB_hydrolase_fold"/>
</dbReference>